<proteinExistence type="predicted"/>
<sequence length="315" mass="35351">MALLCSPSLFVSHHGRQPLLYSNQSRILLNQRKCELKVDKISMVCSSCGASSSSSSPSSSRPSSGNGVLRRDLMLFGLCSSLASVAPISECLAEDDVKMGSMVDEINAYSYLYPMESPSKKFTFKWVESRKPERYSSAAPLSPDARLRIVSERVDIIDNLVISVSIGPPNVEFIKSKDKSSWNAKDVADSVLSDKSALVKSVTSLLHFRVTSSQRLAESSLLDAHTTEIDGQPYWVYEYLVRKSPTKNVQEPSLYRHYVASTFERDGYLYSLSASTLNKQWDKMGPFLERAVSSFRLLPPTDEYVPPFKDPWRFW</sequence>
<organism evidence="2 3">
    <name type="scientific">Linum tenue</name>
    <dbReference type="NCBI Taxonomy" id="586396"/>
    <lineage>
        <taxon>Eukaryota</taxon>
        <taxon>Viridiplantae</taxon>
        <taxon>Streptophyta</taxon>
        <taxon>Embryophyta</taxon>
        <taxon>Tracheophyta</taxon>
        <taxon>Spermatophyta</taxon>
        <taxon>Magnoliopsida</taxon>
        <taxon>eudicotyledons</taxon>
        <taxon>Gunneridae</taxon>
        <taxon>Pentapetalae</taxon>
        <taxon>rosids</taxon>
        <taxon>fabids</taxon>
        <taxon>Malpighiales</taxon>
        <taxon>Linaceae</taxon>
        <taxon>Linum</taxon>
    </lineage>
</organism>
<dbReference type="AlphaFoldDB" id="A0AAV0MER4"/>
<dbReference type="SUPFAM" id="SSF55724">
    <property type="entry name" value="Mog1p/PsbP-like"/>
    <property type="match status" value="1"/>
</dbReference>
<feature type="domain" description="PsbP C-terminal" evidence="1">
    <location>
        <begin position="204"/>
        <end position="296"/>
    </location>
</feature>
<evidence type="ECO:0000313" key="2">
    <source>
        <dbReference type="EMBL" id="CAI0444499.1"/>
    </source>
</evidence>
<dbReference type="Gene3D" id="3.40.1000.10">
    <property type="entry name" value="Mog1/PsbP, alpha/beta/alpha sandwich"/>
    <property type="match status" value="1"/>
</dbReference>
<name>A0AAV0MER4_9ROSI</name>
<dbReference type="GO" id="GO:0009654">
    <property type="term" value="C:photosystem II oxygen evolving complex"/>
    <property type="evidence" value="ECO:0007669"/>
    <property type="project" value="InterPro"/>
</dbReference>
<dbReference type="InterPro" id="IPR002683">
    <property type="entry name" value="PsbP_C"/>
</dbReference>
<evidence type="ECO:0000259" key="1">
    <source>
        <dbReference type="Pfam" id="PF01789"/>
    </source>
</evidence>
<dbReference type="Proteomes" id="UP001154282">
    <property type="component" value="Unassembled WGS sequence"/>
</dbReference>
<protein>
    <recommendedName>
        <fullName evidence="1">PsbP C-terminal domain-containing protein</fullName>
    </recommendedName>
</protein>
<accession>A0AAV0MER4</accession>
<gene>
    <name evidence="2" type="ORF">LITE_LOCUS28128</name>
</gene>
<dbReference type="Pfam" id="PF01789">
    <property type="entry name" value="PsbP"/>
    <property type="match status" value="1"/>
</dbReference>
<dbReference type="InterPro" id="IPR016123">
    <property type="entry name" value="Mog1/PsbP_a/b/a-sand"/>
</dbReference>
<dbReference type="GO" id="GO:0019898">
    <property type="term" value="C:extrinsic component of membrane"/>
    <property type="evidence" value="ECO:0007669"/>
    <property type="project" value="InterPro"/>
</dbReference>
<comment type="caution">
    <text evidence="2">The sequence shown here is derived from an EMBL/GenBank/DDBJ whole genome shotgun (WGS) entry which is preliminary data.</text>
</comment>
<dbReference type="GO" id="GO:0005509">
    <property type="term" value="F:calcium ion binding"/>
    <property type="evidence" value="ECO:0007669"/>
    <property type="project" value="InterPro"/>
</dbReference>
<dbReference type="PANTHER" id="PTHR31407:SF7">
    <property type="entry name" value="PSBP DOMAIN-CONTAINING PROTEIN 5, CHLOROPLASTIC"/>
    <property type="match status" value="1"/>
</dbReference>
<keyword evidence="3" id="KW-1185">Reference proteome</keyword>
<dbReference type="PANTHER" id="PTHR31407">
    <property type="match status" value="1"/>
</dbReference>
<dbReference type="GO" id="GO:0015979">
    <property type="term" value="P:photosynthesis"/>
    <property type="evidence" value="ECO:0007669"/>
    <property type="project" value="InterPro"/>
</dbReference>
<reference evidence="2" key="1">
    <citation type="submission" date="2022-08" db="EMBL/GenBank/DDBJ databases">
        <authorList>
            <person name="Gutierrez-Valencia J."/>
        </authorList>
    </citation>
    <scope>NUCLEOTIDE SEQUENCE</scope>
</reference>
<dbReference type="EMBL" id="CAMGYJ010000007">
    <property type="protein sequence ID" value="CAI0444499.1"/>
    <property type="molecule type" value="Genomic_DNA"/>
</dbReference>
<evidence type="ECO:0000313" key="3">
    <source>
        <dbReference type="Proteomes" id="UP001154282"/>
    </source>
</evidence>